<name>A0A545AEH1_9ACTN</name>
<accession>A0A545AEH1</accession>
<dbReference type="CDD" id="cd21631">
    <property type="entry name" value="RHH_CopG_NikR-like"/>
    <property type="match status" value="1"/>
</dbReference>
<dbReference type="OrthoDB" id="3295976at2"/>
<proteinExistence type="predicted"/>
<keyword evidence="2" id="KW-1185">Reference proteome</keyword>
<dbReference type="GO" id="GO:0006355">
    <property type="term" value="P:regulation of DNA-templated transcription"/>
    <property type="evidence" value="ECO:0007669"/>
    <property type="project" value="InterPro"/>
</dbReference>
<protein>
    <submittedName>
        <fullName evidence="1">Uncharacterized protein</fullName>
    </submittedName>
</protein>
<dbReference type="EMBL" id="VIRS01000059">
    <property type="protein sequence ID" value="TQS39731.1"/>
    <property type="molecule type" value="Genomic_DNA"/>
</dbReference>
<evidence type="ECO:0000313" key="1">
    <source>
        <dbReference type="EMBL" id="TQS39731.1"/>
    </source>
</evidence>
<dbReference type="Proteomes" id="UP000317982">
    <property type="component" value="Unassembled WGS sequence"/>
</dbReference>
<dbReference type="InParanoid" id="A0A545AEH1"/>
<comment type="caution">
    <text evidence="1">The sequence shown here is derived from an EMBL/GenBank/DDBJ whole genome shotgun (WGS) entry which is preliminary data.</text>
</comment>
<reference evidence="1 2" key="1">
    <citation type="submission" date="2019-07" db="EMBL/GenBank/DDBJ databases">
        <title>Cryptosporangium phraense sp. nov., isolated from plant litter.</title>
        <authorList>
            <person name="Suriyachadkun C."/>
        </authorList>
    </citation>
    <scope>NUCLEOTIDE SEQUENCE [LARGE SCALE GENOMIC DNA]</scope>
    <source>
        <strain evidence="1 2">A-T 5661</strain>
    </source>
</reference>
<dbReference type="AlphaFoldDB" id="A0A545AEH1"/>
<gene>
    <name evidence="1" type="ORF">FL583_38580</name>
</gene>
<evidence type="ECO:0000313" key="2">
    <source>
        <dbReference type="Proteomes" id="UP000317982"/>
    </source>
</evidence>
<dbReference type="RefSeq" id="WP_142709875.1">
    <property type="nucleotide sequence ID" value="NZ_VIRS01000059.1"/>
</dbReference>
<sequence>MNAEADLASSTVLASTDWSGAVVETRPASIVHSTRLPAPLSERLEAEAARRGITPSALIREYVEAALAGPAVTGDATVTLRLADLHRAIDQLARDVA</sequence>
<organism evidence="1 2">
    <name type="scientific">Cryptosporangium phraense</name>
    <dbReference type="NCBI Taxonomy" id="2593070"/>
    <lineage>
        <taxon>Bacteria</taxon>
        <taxon>Bacillati</taxon>
        <taxon>Actinomycetota</taxon>
        <taxon>Actinomycetes</taxon>
        <taxon>Cryptosporangiales</taxon>
        <taxon>Cryptosporangiaceae</taxon>
        <taxon>Cryptosporangium</taxon>
    </lineage>
</organism>